<organism evidence="4 5">
    <name type="scientific">Marinococcus luteus</name>
    <dbReference type="NCBI Taxonomy" id="1122204"/>
    <lineage>
        <taxon>Bacteria</taxon>
        <taxon>Bacillati</taxon>
        <taxon>Bacillota</taxon>
        <taxon>Bacilli</taxon>
        <taxon>Bacillales</taxon>
        <taxon>Bacillaceae</taxon>
        <taxon>Marinococcus</taxon>
    </lineage>
</organism>
<dbReference type="InterPro" id="IPR025668">
    <property type="entry name" value="Tnp_DDE_dom"/>
</dbReference>
<dbReference type="AlphaFoldDB" id="A0A1H2YDL0"/>
<feature type="region of interest" description="Disordered" evidence="1">
    <location>
        <begin position="182"/>
        <end position="214"/>
    </location>
</feature>
<dbReference type="EMBL" id="FNNC01000014">
    <property type="protein sequence ID" value="SDX02629.1"/>
    <property type="molecule type" value="Genomic_DNA"/>
</dbReference>
<dbReference type="InterPro" id="IPR047629">
    <property type="entry name" value="IS1182_transpos"/>
</dbReference>
<gene>
    <name evidence="4" type="ORF">SAMN05421781_0036</name>
</gene>
<evidence type="ECO:0000256" key="1">
    <source>
        <dbReference type="SAM" id="MobiDB-lite"/>
    </source>
</evidence>
<name>A0A1H2YDL0_9BACI</name>
<dbReference type="RefSeq" id="WP_091616868.1">
    <property type="nucleotide sequence ID" value="NZ_FNNC01000014.1"/>
</dbReference>
<keyword evidence="5" id="KW-1185">Reference proteome</keyword>
<feature type="domain" description="Transposase InsH N-terminal" evidence="2">
    <location>
        <begin position="17"/>
        <end position="113"/>
    </location>
</feature>
<dbReference type="InterPro" id="IPR008490">
    <property type="entry name" value="Transposase_InsH_N"/>
</dbReference>
<accession>A0A1H2YDL0</accession>
<dbReference type="Pfam" id="PF13751">
    <property type="entry name" value="DDE_Tnp_1_6"/>
    <property type="match status" value="1"/>
</dbReference>
<feature type="domain" description="Transposase DDE" evidence="3">
    <location>
        <begin position="322"/>
        <end position="441"/>
    </location>
</feature>
<dbReference type="NCBIfam" id="NF033551">
    <property type="entry name" value="transpos_IS1182"/>
    <property type="match status" value="1"/>
</dbReference>
<feature type="compositionally biased region" description="Basic and acidic residues" evidence="1">
    <location>
        <begin position="194"/>
        <end position="204"/>
    </location>
</feature>
<reference evidence="4 5" key="1">
    <citation type="submission" date="2016-10" db="EMBL/GenBank/DDBJ databases">
        <authorList>
            <person name="de Groot N.N."/>
        </authorList>
    </citation>
    <scope>NUCLEOTIDE SEQUENCE [LARGE SCALE GENOMIC DNA]</scope>
    <source>
        <strain evidence="4 5">DSM 23126</strain>
    </source>
</reference>
<proteinExistence type="predicted"/>
<dbReference type="Pfam" id="PF05598">
    <property type="entry name" value="DUF772"/>
    <property type="match status" value="1"/>
</dbReference>
<protein>
    <submittedName>
        <fullName evidence="4">Transposase</fullName>
    </submittedName>
</protein>
<evidence type="ECO:0000259" key="3">
    <source>
        <dbReference type="Pfam" id="PF13751"/>
    </source>
</evidence>
<dbReference type="PANTHER" id="PTHR33408">
    <property type="entry name" value="TRANSPOSASE"/>
    <property type="match status" value="1"/>
</dbReference>
<evidence type="ECO:0000313" key="5">
    <source>
        <dbReference type="Proteomes" id="UP000199488"/>
    </source>
</evidence>
<sequence>MMRRDTEDARYREATIQLDQLVPADHLVRQIEAALDFSFIYDEVASLYAPIGRPGIDPVRLVKMVLLQYLFGIRSMRQTVREIETNVAYRWFLGLDLLEPVPHFSTFGKNYTRRFRDSGLFEAIFERVLAEAVAAGFVDPSVFYIDATHVKANANKKKFDRVQLAAEARAYQHQLDAEIHRDREVHGKKPLPPARREPGGREVKQSTTDPDSGYYVKDEREKMFAYSWHTACDRHGFVLGSIVTGANVHDSRIFHDLLAQVMARVGRPYAVAVDAGYKTPAIAHLLREEGVRPVMPYTRPKGLPGRLRKQDFVYDAYLDAYLCPEHQALRYRTTNRDGYQEYVSDPVICQSCPLLETCTQSRDHRKVILRHVWQDDLDEAEHLRHTPWNRRTYAERKETIERIFADLKQKHGLRWTLLAGGERNTAQAMLVYAVMNLKKLATWRWRQTCAGRCRLLFPLMGQTKASENEFRRPLSTI</sequence>
<evidence type="ECO:0000313" key="4">
    <source>
        <dbReference type="EMBL" id="SDX02629.1"/>
    </source>
</evidence>
<dbReference type="OrthoDB" id="9774608at2"/>
<evidence type="ECO:0000259" key="2">
    <source>
        <dbReference type="Pfam" id="PF05598"/>
    </source>
</evidence>
<dbReference type="PANTHER" id="PTHR33408:SF2">
    <property type="entry name" value="TRANSPOSASE DDE DOMAIN-CONTAINING PROTEIN"/>
    <property type="match status" value="1"/>
</dbReference>
<dbReference type="Proteomes" id="UP000199488">
    <property type="component" value="Unassembled WGS sequence"/>
</dbReference>